<sequence length="804" mass="84655">MRRERVPALIGVVSGLLSVLLAVAVNVATGGSLPPPLDAVAWLSWPAVGVLAAVVVGLAVWQQRLTTSPSAGAADGREAAGRPAELPAAPGLTGRARDLAAVDEALEQRYGVVTFVGPPGVGKSSLALRVAHDLRGRYPDGQLFAALRGASADPAAPEAVLARFLGAMGVAEDERRGAVENLAARFRSELADRKVLLVLDDARDAEQVAPLLPGDAGCLAVVTSRRVLAGIPGSATHLVGGLDPAEGLALLTEAVGADRAAADPDAAVRIVRACGGLPLALRIAGGRLRARVSWQLADFANQLEDERQRLDALRLGDLAVRASFDASYEELPAVDRLVFRRCGSHPGQIFGSAAAAALAGREPPAVTAALERLVDAQLVESPAPGRYRLHDLLRLFAVERTEAEETPEVRVATLARLLDLLTGHAAVGNWLADERENVVAALRQAVASGLYEPAWALASAVGPLLSRAEDHVDRLPLWHAAAEAADALDDDPRRVRALLQMSYACRNSGDVTAALDSATRALSVAERLGGRPALAEALLCHGEALRDLYRFDEAAEALTRAVVLYAELGDEEREIQARTALGVLYMAFWHADEAVEVLERAVALLPAQDSVQHAWTIGGLSTAYRLSGRRGEAIALNERALRIARAGGGDLFALGYQLAGRAWLAHEDGRTDDALTDMREMLTVFERMRHSTGAGLALEGIAGIAMAAGRHDDAIEASEAAAVRFDRTGDRVRAGRVRLQQAVALAEGGRTDAAGALWRTADALIGDAEPPEVPRLRDRLREILGDRSPSGPGPTADGATGRPG</sequence>
<dbReference type="InterPro" id="IPR011990">
    <property type="entry name" value="TPR-like_helical_dom_sf"/>
</dbReference>
<proteinExistence type="predicted"/>
<keyword evidence="1" id="KW-0802">TPR repeat</keyword>
<dbReference type="InterPro" id="IPR027417">
    <property type="entry name" value="P-loop_NTPase"/>
</dbReference>
<dbReference type="SUPFAM" id="SSF48452">
    <property type="entry name" value="TPR-like"/>
    <property type="match status" value="2"/>
</dbReference>
<evidence type="ECO:0000313" key="6">
    <source>
        <dbReference type="Proteomes" id="UP001597058"/>
    </source>
</evidence>
<dbReference type="PRINTS" id="PR00364">
    <property type="entry name" value="DISEASERSIST"/>
</dbReference>
<keyword evidence="3" id="KW-1133">Transmembrane helix</keyword>
<dbReference type="Pfam" id="PF00931">
    <property type="entry name" value="NB-ARC"/>
    <property type="match status" value="1"/>
</dbReference>
<name>A0ABW3XE11_9ACTN</name>
<evidence type="ECO:0000256" key="2">
    <source>
        <dbReference type="SAM" id="MobiDB-lite"/>
    </source>
</evidence>
<keyword evidence="5" id="KW-0067">ATP-binding</keyword>
<keyword evidence="3" id="KW-0472">Membrane</keyword>
<dbReference type="PANTHER" id="PTHR47691:SF3">
    <property type="entry name" value="HTH-TYPE TRANSCRIPTIONAL REGULATOR RV0890C-RELATED"/>
    <property type="match status" value="1"/>
</dbReference>
<keyword evidence="3" id="KW-0812">Transmembrane</keyword>
<dbReference type="InterPro" id="IPR042197">
    <property type="entry name" value="Apaf_helical"/>
</dbReference>
<feature type="repeat" description="TPR" evidence="1">
    <location>
        <begin position="575"/>
        <end position="608"/>
    </location>
</feature>
<keyword evidence="6" id="KW-1185">Reference proteome</keyword>
<accession>A0ABW3XE11</accession>
<feature type="domain" description="NB-ARC" evidence="4">
    <location>
        <begin position="103"/>
        <end position="258"/>
    </location>
</feature>
<keyword evidence="5" id="KW-0547">Nucleotide-binding</keyword>
<dbReference type="Gene3D" id="3.40.50.300">
    <property type="entry name" value="P-loop containing nucleotide triphosphate hydrolases"/>
    <property type="match status" value="1"/>
</dbReference>
<dbReference type="Gene3D" id="1.10.8.430">
    <property type="entry name" value="Helical domain of apoptotic protease-activating factors"/>
    <property type="match status" value="1"/>
</dbReference>
<dbReference type="PROSITE" id="PS50005">
    <property type="entry name" value="TPR"/>
    <property type="match status" value="1"/>
</dbReference>
<dbReference type="InterPro" id="IPR002182">
    <property type="entry name" value="NB-ARC"/>
</dbReference>
<evidence type="ECO:0000259" key="4">
    <source>
        <dbReference type="Pfam" id="PF00931"/>
    </source>
</evidence>
<dbReference type="Gene3D" id="1.25.40.10">
    <property type="entry name" value="Tetratricopeptide repeat domain"/>
    <property type="match status" value="1"/>
</dbReference>
<dbReference type="RefSeq" id="WP_381242685.1">
    <property type="nucleotide sequence ID" value="NZ_JBHSKH010000136.1"/>
</dbReference>
<organism evidence="5 6">
    <name type="scientific">Streptomyces kaempferi</name>
    <dbReference type="NCBI Taxonomy" id="333725"/>
    <lineage>
        <taxon>Bacteria</taxon>
        <taxon>Bacillati</taxon>
        <taxon>Actinomycetota</taxon>
        <taxon>Actinomycetes</taxon>
        <taxon>Kitasatosporales</taxon>
        <taxon>Streptomycetaceae</taxon>
        <taxon>Streptomyces</taxon>
    </lineage>
</organism>
<feature type="region of interest" description="Disordered" evidence="2">
    <location>
        <begin position="781"/>
        <end position="804"/>
    </location>
</feature>
<feature type="region of interest" description="Disordered" evidence="2">
    <location>
        <begin position="69"/>
        <end position="91"/>
    </location>
</feature>
<protein>
    <submittedName>
        <fullName evidence="5">ATP-binding protein</fullName>
    </submittedName>
</protein>
<evidence type="ECO:0000313" key="5">
    <source>
        <dbReference type="EMBL" id="MFD1307605.1"/>
    </source>
</evidence>
<dbReference type="SUPFAM" id="SSF52540">
    <property type="entry name" value="P-loop containing nucleoside triphosphate hydrolases"/>
    <property type="match status" value="1"/>
</dbReference>
<dbReference type="GO" id="GO:0005524">
    <property type="term" value="F:ATP binding"/>
    <property type="evidence" value="ECO:0007669"/>
    <property type="project" value="UniProtKB-KW"/>
</dbReference>
<dbReference type="InterPro" id="IPR019734">
    <property type="entry name" value="TPR_rpt"/>
</dbReference>
<dbReference type="EMBL" id="JBHTMM010000019">
    <property type="protein sequence ID" value="MFD1307605.1"/>
    <property type="molecule type" value="Genomic_DNA"/>
</dbReference>
<reference evidence="6" key="1">
    <citation type="journal article" date="2019" name="Int. J. Syst. Evol. Microbiol.">
        <title>The Global Catalogue of Microorganisms (GCM) 10K type strain sequencing project: providing services to taxonomists for standard genome sequencing and annotation.</title>
        <authorList>
            <consortium name="The Broad Institute Genomics Platform"/>
            <consortium name="The Broad Institute Genome Sequencing Center for Infectious Disease"/>
            <person name="Wu L."/>
            <person name="Ma J."/>
        </authorList>
    </citation>
    <scope>NUCLEOTIDE SEQUENCE [LARGE SCALE GENOMIC DNA]</scope>
    <source>
        <strain evidence="6">CGMCC 4.7020</strain>
    </source>
</reference>
<evidence type="ECO:0000256" key="1">
    <source>
        <dbReference type="PROSITE-ProRule" id="PRU00339"/>
    </source>
</evidence>
<gene>
    <name evidence="5" type="ORF">ACFQ5X_17330</name>
</gene>
<dbReference type="SMART" id="SM00028">
    <property type="entry name" value="TPR"/>
    <property type="match status" value="4"/>
</dbReference>
<dbReference type="PANTHER" id="PTHR47691">
    <property type="entry name" value="REGULATOR-RELATED"/>
    <property type="match status" value="1"/>
</dbReference>
<comment type="caution">
    <text evidence="5">The sequence shown here is derived from an EMBL/GenBank/DDBJ whole genome shotgun (WGS) entry which is preliminary data.</text>
</comment>
<feature type="transmembrane region" description="Helical" evidence="3">
    <location>
        <begin position="40"/>
        <end position="61"/>
    </location>
</feature>
<evidence type="ECO:0000256" key="3">
    <source>
        <dbReference type="SAM" id="Phobius"/>
    </source>
</evidence>
<dbReference type="Proteomes" id="UP001597058">
    <property type="component" value="Unassembled WGS sequence"/>
</dbReference>